<evidence type="ECO:0000256" key="2">
    <source>
        <dbReference type="SAM" id="SignalP"/>
    </source>
</evidence>
<comment type="caution">
    <text evidence="3">The sequence shown here is derived from an EMBL/GenBank/DDBJ whole genome shotgun (WGS) entry which is preliminary data.</text>
</comment>
<feature type="compositionally biased region" description="Polar residues" evidence="1">
    <location>
        <begin position="64"/>
        <end position="73"/>
    </location>
</feature>
<reference evidence="3" key="1">
    <citation type="submission" date="2022-07" db="EMBL/GenBank/DDBJ databases">
        <title>Phylogenomic reconstructions and comparative analyses of Kickxellomycotina fungi.</title>
        <authorList>
            <person name="Reynolds N.K."/>
            <person name="Stajich J.E."/>
            <person name="Barry K."/>
            <person name="Grigoriev I.V."/>
            <person name="Crous P."/>
            <person name="Smith M.E."/>
        </authorList>
    </citation>
    <scope>NUCLEOTIDE SEQUENCE</scope>
    <source>
        <strain evidence="3">RSA 1196</strain>
    </source>
</reference>
<evidence type="ECO:0000256" key="1">
    <source>
        <dbReference type="SAM" id="MobiDB-lite"/>
    </source>
</evidence>
<feature type="chain" id="PRO_5040723748" evidence="2">
    <location>
        <begin position="23"/>
        <end position="309"/>
    </location>
</feature>
<proteinExistence type="predicted"/>
<dbReference type="AlphaFoldDB" id="A0A9W8ANM9"/>
<organism evidence="3 4">
    <name type="scientific">Dispira parvispora</name>
    <dbReference type="NCBI Taxonomy" id="1520584"/>
    <lineage>
        <taxon>Eukaryota</taxon>
        <taxon>Fungi</taxon>
        <taxon>Fungi incertae sedis</taxon>
        <taxon>Zoopagomycota</taxon>
        <taxon>Kickxellomycotina</taxon>
        <taxon>Dimargaritomycetes</taxon>
        <taxon>Dimargaritales</taxon>
        <taxon>Dimargaritaceae</taxon>
        <taxon>Dispira</taxon>
    </lineage>
</organism>
<gene>
    <name evidence="3" type="ORF">IWQ62_005016</name>
</gene>
<feature type="compositionally biased region" description="Basic residues" evidence="1">
    <location>
        <begin position="78"/>
        <end position="91"/>
    </location>
</feature>
<keyword evidence="4" id="KW-1185">Reference proteome</keyword>
<protein>
    <submittedName>
        <fullName evidence="3">Uncharacterized protein</fullName>
    </submittedName>
</protein>
<evidence type="ECO:0000313" key="4">
    <source>
        <dbReference type="Proteomes" id="UP001150925"/>
    </source>
</evidence>
<dbReference type="EMBL" id="JANBPY010001885">
    <property type="protein sequence ID" value="KAJ1957782.1"/>
    <property type="molecule type" value="Genomic_DNA"/>
</dbReference>
<sequence>MWVSVRLITPVLLLLSLGYVSATGEGQPTLVERLAGINHDSLAIIHNYQRLIETIEKPSHKHPYQNSEDTTISEIPHKKAAATRGKRTKRPQKLSLPIVSKETYPRIVGQVTNAQELFELQRRLELPGKDFSQGNEFLSGKDFLDKINYVFRHYNAREGISLDVAPEKLSEAKRRMRSTLYDVGRDLHTFTEISRPPFVIPGVSRIARFNPKIAKFFTSQQAIVLAYCNENHPITTYYRLIWYPKDEKYTLTNLMVYVTRLYTRAHVIGLQPRENVAATMKFFQEVLKSRSAIICGEELSGDHKVDWLV</sequence>
<feature type="signal peptide" evidence="2">
    <location>
        <begin position="1"/>
        <end position="22"/>
    </location>
</feature>
<accession>A0A9W8ANM9</accession>
<name>A0A9W8ANM9_9FUNG</name>
<feature type="region of interest" description="Disordered" evidence="1">
    <location>
        <begin position="60"/>
        <end position="91"/>
    </location>
</feature>
<dbReference type="Proteomes" id="UP001150925">
    <property type="component" value="Unassembled WGS sequence"/>
</dbReference>
<evidence type="ECO:0000313" key="3">
    <source>
        <dbReference type="EMBL" id="KAJ1957782.1"/>
    </source>
</evidence>
<keyword evidence="2" id="KW-0732">Signal</keyword>